<dbReference type="InterPro" id="IPR036249">
    <property type="entry name" value="Thioredoxin-like_sf"/>
</dbReference>
<evidence type="ECO:0000256" key="2">
    <source>
        <dbReference type="ARBA" id="ARBA00022748"/>
    </source>
</evidence>
<reference evidence="7" key="1">
    <citation type="journal article" date="2019" name="Int. J. Syst. Evol. Microbiol.">
        <title>The Global Catalogue of Microorganisms (GCM) 10K type strain sequencing project: providing services to taxonomists for standard genome sequencing and annotation.</title>
        <authorList>
            <consortium name="The Broad Institute Genomics Platform"/>
            <consortium name="The Broad Institute Genome Sequencing Center for Infectious Disease"/>
            <person name="Wu L."/>
            <person name="Ma J."/>
        </authorList>
    </citation>
    <scope>NUCLEOTIDE SEQUENCE [LARGE SCALE GENOMIC DNA]</scope>
    <source>
        <strain evidence="7">KCTC 42248</strain>
    </source>
</reference>
<dbReference type="SUPFAM" id="SSF52833">
    <property type="entry name" value="Thioredoxin-like"/>
    <property type="match status" value="1"/>
</dbReference>
<sequence>MTYLYALATLWPKSKKYLATVYRLLTLLLVSVYWLFNSAFAQPGKNSRAEVKVQNVKPLNVGDMLPDDFWKQEHLFSVGGTTSKKTLEAYRGKLLVIDFWASWCGPCLASFPKIDSLTSKYSDLEFLKVTSEDQAARAAHTSIIQDSVLRMCFDHQIIPHYAWISPAGEVLAFTSSDGLTEQNVEMMLDGNRPEILGKVDLDYFKPIFLHMPDSVRVLDVYSAFYKGLYRGLPSSFHYRTGNGRTVGMAIMNEPLRIIYRKLARQLLLEIDSSYFHHPFIVEVNDPQGWAFGGEVSSRHDELYNYDIEVSITRAKELHRLVLQDINRYTPYHGCLEKRKMPVYLLQRKAAKHAIKSQSGNDSIPPLRLKDNKMATLVNFLNAAGKLGRFIIDDTGSLTYTSLHIPYQATAQQIKVALAAQDLEIVAAIKELDVFVVRDQKIASRDKTTTPIH</sequence>
<feature type="domain" description="Thioredoxin" evidence="5">
    <location>
        <begin position="59"/>
        <end position="193"/>
    </location>
</feature>
<keyword evidence="7" id="KW-1185">Reference proteome</keyword>
<dbReference type="PROSITE" id="PS51352">
    <property type="entry name" value="THIOREDOXIN_2"/>
    <property type="match status" value="1"/>
</dbReference>
<dbReference type="PANTHER" id="PTHR42852:SF6">
    <property type="entry name" value="THIOL:DISULFIDE INTERCHANGE PROTEIN DSBE"/>
    <property type="match status" value="1"/>
</dbReference>
<comment type="caution">
    <text evidence="6">The sequence shown here is derived from an EMBL/GenBank/DDBJ whole genome shotgun (WGS) entry which is preliminary data.</text>
</comment>
<dbReference type="RefSeq" id="WP_380869173.1">
    <property type="nucleotide sequence ID" value="NZ_JBHUMA010000006.1"/>
</dbReference>
<dbReference type="InterPro" id="IPR050553">
    <property type="entry name" value="Thioredoxin_ResA/DsbE_sf"/>
</dbReference>
<comment type="subcellular location">
    <subcellularLocation>
        <location evidence="1">Cell envelope</location>
    </subcellularLocation>
</comment>
<dbReference type="PROSITE" id="PS00194">
    <property type="entry name" value="THIOREDOXIN_1"/>
    <property type="match status" value="1"/>
</dbReference>
<dbReference type="InterPro" id="IPR017937">
    <property type="entry name" value="Thioredoxin_CS"/>
</dbReference>
<dbReference type="PANTHER" id="PTHR42852">
    <property type="entry name" value="THIOL:DISULFIDE INTERCHANGE PROTEIN DSBE"/>
    <property type="match status" value="1"/>
</dbReference>
<protein>
    <submittedName>
        <fullName evidence="6">Thioredoxin domain-containing protein</fullName>
    </submittedName>
</protein>
<dbReference type="CDD" id="cd02966">
    <property type="entry name" value="TlpA_like_family"/>
    <property type="match status" value="1"/>
</dbReference>
<keyword evidence="2" id="KW-0201">Cytochrome c-type biogenesis</keyword>
<organism evidence="6 7">
    <name type="scientific">Sphingobacterium corticis</name>
    <dbReference type="NCBI Taxonomy" id="1812823"/>
    <lineage>
        <taxon>Bacteria</taxon>
        <taxon>Pseudomonadati</taxon>
        <taxon>Bacteroidota</taxon>
        <taxon>Sphingobacteriia</taxon>
        <taxon>Sphingobacteriales</taxon>
        <taxon>Sphingobacteriaceae</taxon>
        <taxon>Sphingobacterium</taxon>
    </lineage>
</organism>
<keyword evidence="3" id="KW-1015">Disulfide bond</keyword>
<evidence type="ECO:0000256" key="4">
    <source>
        <dbReference type="ARBA" id="ARBA00023284"/>
    </source>
</evidence>
<accession>A0ABW5NJJ4</accession>
<evidence type="ECO:0000259" key="5">
    <source>
        <dbReference type="PROSITE" id="PS51352"/>
    </source>
</evidence>
<evidence type="ECO:0000313" key="7">
    <source>
        <dbReference type="Proteomes" id="UP001597393"/>
    </source>
</evidence>
<name>A0ABW5NJJ4_9SPHI</name>
<evidence type="ECO:0000256" key="3">
    <source>
        <dbReference type="ARBA" id="ARBA00023157"/>
    </source>
</evidence>
<dbReference type="EMBL" id="JBHUMA010000006">
    <property type="protein sequence ID" value="MFD2599044.1"/>
    <property type="molecule type" value="Genomic_DNA"/>
</dbReference>
<dbReference type="Gene3D" id="3.40.30.10">
    <property type="entry name" value="Glutaredoxin"/>
    <property type="match status" value="1"/>
</dbReference>
<keyword evidence="4" id="KW-0676">Redox-active center</keyword>
<gene>
    <name evidence="6" type="ORF">ACFSQ3_08770</name>
</gene>
<evidence type="ECO:0000256" key="1">
    <source>
        <dbReference type="ARBA" id="ARBA00004196"/>
    </source>
</evidence>
<proteinExistence type="predicted"/>
<dbReference type="Proteomes" id="UP001597393">
    <property type="component" value="Unassembled WGS sequence"/>
</dbReference>
<dbReference type="InterPro" id="IPR013766">
    <property type="entry name" value="Thioredoxin_domain"/>
</dbReference>
<dbReference type="Pfam" id="PF00085">
    <property type="entry name" value="Thioredoxin"/>
    <property type="match status" value="1"/>
</dbReference>
<evidence type="ECO:0000313" key="6">
    <source>
        <dbReference type="EMBL" id="MFD2599044.1"/>
    </source>
</evidence>